<dbReference type="AlphaFoldDB" id="A0A6G1FQR9"/>
<accession>A0A6G1FQR9</accession>
<dbReference type="SUPFAM" id="SSF51735">
    <property type="entry name" value="NAD(P)-binding Rossmann-fold domains"/>
    <property type="match status" value="1"/>
</dbReference>
<reference evidence="6" key="3">
    <citation type="submission" date="2025-04" db="UniProtKB">
        <authorList>
            <consortium name="RefSeq"/>
        </authorList>
    </citation>
    <scope>IDENTIFICATION</scope>
    <source>
        <strain evidence="6">CBS 781.70</strain>
    </source>
</reference>
<dbReference type="Gene3D" id="3.40.50.720">
    <property type="entry name" value="NAD(P)-binding Rossmann-like Domain"/>
    <property type="match status" value="1"/>
</dbReference>
<dbReference type="InterPro" id="IPR036291">
    <property type="entry name" value="NAD(P)-bd_dom_sf"/>
</dbReference>
<reference evidence="6" key="2">
    <citation type="submission" date="2020-04" db="EMBL/GenBank/DDBJ databases">
        <authorList>
            <consortium name="NCBI Genome Project"/>
        </authorList>
    </citation>
    <scope>NUCLEOTIDE SEQUENCE</scope>
    <source>
        <strain evidence="6">CBS 781.70</strain>
    </source>
</reference>
<dbReference type="InterPro" id="IPR050425">
    <property type="entry name" value="NAD(P)_dehydrat-like"/>
</dbReference>
<evidence type="ECO:0000313" key="6">
    <source>
        <dbReference type="RefSeq" id="XP_033529709.1"/>
    </source>
</evidence>
<sequence length="349" mass="37074">MASGLILLTGATGFLGIRVLALALERGYQVRCAIRKATDLDKLRGAPRIERLSLAENQLSSVVVPDMTVSHAYDEAVKGARYIVHCASPMPNVSSKIGSGSEEDAFVTPAVLGVMGILASGAEHAKDTLKRVVITSSIVAITPPEYFIGKGDSSKLPVTSEWRIPNLSQPYMPGFGVYQASKTKSLNTIEEWQSTNATPFDIITLMPSLILGVDDLATTPRELEKSGNAILLSLLKGNQSPIPLNSAVVDVNDVALAHLRSLDENITGNQSFILGGPGDWIKTTAIAKSVVPGAFSDGILQEGGVQHTFDVAVDARKTEGLLDIKPTPYHNTVAAVAIQYVELCKGAKV</sequence>
<dbReference type="Pfam" id="PF01370">
    <property type="entry name" value="Epimerase"/>
    <property type="match status" value="1"/>
</dbReference>
<dbReference type="GeneID" id="54418376"/>
<proteinExistence type="inferred from homology"/>
<evidence type="ECO:0000256" key="2">
    <source>
        <dbReference type="ARBA" id="ARBA00023445"/>
    </source>
</evidence>
<feature type="domain" description="NAD-dependent epimerase/dehydratase" evidence="3">
    <location>
        <begin position="6"/>
        <end position="265"/>
    </location>
</feature>
<comment type="similarity">
    <text evidence="2">Belongs to the NAD(P)-dependent epimerase/dehydratase family. Dihydroflavonol-4-reductase subfamily.</text>
</comment>
<evidence type="ECO:0000313" key="5">
    <source>
        <dbReference type="Proteomes" id="UP000504638"/>
    </source>
</evidence>
<dbReference type="Proteomes" id="UP000504638">
    <property type="component" value="Unplaced"/>
</dbReference>
<dbReference type="InterPro" id="IPR001509">
    <property type="entry name" value="Epimerase_deHydtase"/>
</dbReference>
<dbReference type="PANTHER" id="PTHR10366">
    <property type="entry name" value="NAD DEPENDENT EPIMERASE/DEHYDRATASE"/>
    <property type="match status" value="1"/>
</dbReference>
<protein>
    <submittedName>
        <fullName evidence="4 6">NAD(P)-binding protein</fullName>
    </submittedName>
</protein>
<keyword evidence="5" id="KW-1185">Reference proteome</keyword>
<dbReference type="EMBL" id="ML975191">
    <property type="protein sequence ID" value="KAF1808078.1"/>
    <property type="molecule type" value="Genomic_DNA"/>
</dbReference>
<keyword evidence="1" id="KW-0560">Oxidoreductase</keyword>
<dbReference type="GO" id="GO:0016616">
    <property type="term" value="F:oxidoreductase activity, acting on the CH-OH group of donors, NAD or NADP as acceptor"/>
    <property type="evidence" value="ECO:0007669"/>
    <property type="project" value="TreeGrafter"/>
</dbReference>
<dbReference type="PANTHER" id="PTHR10366:SF564">
    <property type="entry name" value="STEROL-4-ALPHA-CARBOXYLATE 3-DEHYDROGENASE, DECARBOXYLATING"/>
    <property type="match status" value="1"/>
</dbReference>
<evidence type="ECO:0000256" key="1">
    <source>
        <dbReference type="ARBA" id="ARBA00023002"/>
    </source>
</evidence>
<dbReference type="OrthoDB" id="2735536at2759"/>
<dbReference type="RefSeq" id="XP_033529709.1">
    <property type="nucleotide sequence ID" value="XM_033677806.1"/>
</dbReference>
<evidence type="ECO:0000313" key="4">
    <source>
        <dbReference type="EMBL" id="KAF1808078.1"/>
    </source>
</evidence>
<evidence type="ECO:0000259" key="3">
    <source>
        <dbReference type="Pfam" id="PF01370"/>
    </source>
</evidence>
<name>A0A6G1FQR9_9PEZI</name>
<organism evidence="4">
    <name type="scientific">Eremomyces bilateralis CBS 781.70</name>
    <dbReference type="NCBI Taxonomy" id="1392243"/>
    <lineage>
        <taxon>Eukaryota</taxon>
        <taxon>Fungi</taxon>
        <taxon>Dikarya</taxon>
        <taxon>Ascomycota</taxon>
        <taxon>Pezizomycotina</taxon>
        <taxon>Dothideomycetes</taxon>
        <taxon>Dothideomycetes incertae sedis</taxon>
        <taxon>Eremomycetales</taxon>
        <taxon>Eremomycetaceae</taxon>
        <taxon>Eremomyces</taxon>
    </lineage>
</organism>
<reference evidence="4 6" key="1">
    <citation type="submission" date="2020-01" db="EMBL/GenBank/DDBJ databases">
        <authorList>
            <consortium name="DOE Joint Genome Institute"/>
            <person name="Haridas S."/>
            <person name="Albert R."/>
            <person name="Binder M."/>
            <person name="Bloem J."/>
            <person name="Labutti K."/>
            <person name="Salamov A."/>
            <person name="Andreopoulos B."/>
            <person name="Baker S.E."/>
            <person name="Barry K."/>
            <person name="Bills G."/>
            <person name="Bluhm B.H."/>
            <person name="Cannon C."/>
            <person name="Castanera R."/>
            <person name="Culley D.E."/>
            <person name="Daum C."/>
            <person name="Ezra D."/>
            <person name="Gonzalez J.B."/>
            <person name="Henrissat B."/>
            <person name="Kuo A."/>
            <person name="Liang C."/>
            <person name="Lipzen A."/>
            <person name="Lutzoni F."/>
            <person name="Magnuson J."/>
            <person name="Mondo S."/>
            <person name="Nolan M."/>
            <person name="Ohm R."/>
            <person name="Pangilinan J."/>
            <person name="Park H.-J."/>
            <person name="Ramirez L."/>
            <person name="Alfaro M."/>
            <person name="Sun H."/>
            <person name="Tritt A."/>
            <person name="Yoshinaga Y."/>
            <person name="Zwiers L.-H."/>
            <person name="Turgeon B.G."/>
            <person name="Goodwin S.B."/>
            <person name="Spatafora J.W."/>
            <person name="Crous P.W."/>
            <person name="Grigoriev I.V."/>
        </authorList>
    </citation>
    <scope>NUCLEOTIDE SEQUENCE</scope>
    <source>
        <strain evidence="4 6">CBS 781.70</strain>
    </source>
</reference>
<gene>
    <name evidence="4 6" type="ORF">P152DRAFT_444472</name>
</gene>